<keyword evidence="1" id="KW-1133">Transmembrane helix</keyword>
<keyword evidence="1" id="KW-0812">Transmembrane</keyword>
<accession>A0ABT2SQC7</accession>
<gene>
    <name evidence="2" type="ORF">OCV47_14425</name>
</gene>
<keyword evidence="1" id="KW-0472">Membrane</keyword>
<evidence type="ECO:0000313" key="2">
    <source>
        <dbReference type="EMBL" id="MCU6726501.1"/>
    </source>
</evidence>
<dbReference type="InterPro" id="IPR010718">
    <property type="entry name" value="DUF1294"/>
</dbReference>
<sequence length="195" mass="22243">MNLETMVYYLIIVNVVGFLVYFLNYMLRTHTKGKQINILIYLISLAGGAAGMLAAVLLFDRKAVKENMMSRVWIICMLVIQVILFLLFRGQKTDAWNLDVNAFLEKHKILTIYLGVINIVTFLFFAIDKYRAVRNKSRIRIITLLGMAFAGGSVGALPGIYLLRHKTKKNYFTVGVPLMMVMQVLALFYAMNTGW</sequence>
<dbReference type="RefSeq" id="WP_262655765.1">
    <property type="nucleotide sequence ID" value="NZ_JAOQKE010000027.1"/>
</dbReference>
<feature type="transmembrane region" description="Helical" evidence="1">
    <location>
        <begin position="170"/>
        <end position="191"/>
    </location>
</feature>
<evidence type="ECO:0000313" key="3">
    <source>
        <dbReference type="Proteomes" id="UP001652338"/>
    </source>
</evidence>
<feature type="transmembrane region" description="Helical" evidence="1">
    <location>
        <begin position="6"/>
        <end position="27"/>
    </location>
</feature>
<evidence type="ECO:0000256" key="1">
    <source>
        <dbReference type="SAM" id="Phobius"/>
    </source>
</evidence>
<proteinExistence type="predicted"/>
<feature type="transmembrane region" description="Helical" evidence="1">
    <location>
        <begin position="139"/>
        <end position="163"/>
    </location>
</feature>
<name>A0ABT2SQC7_9FIRM</name>
<reference evidence="2 3" key="1">
    <citation type="journal article" date="2021" name="ISME Commun">
        <title>Automated analysis of genomic sequences facilitates high-throughput and comprehensive description of bacteria.</title>
        <authorList>
            <person name="Hitch T.C.A."/>
        </authorList>
    </citation>
    <scope>NUCLEOTIDE SEQUENCE [LARGE SCALE GENOMIC DNA]</scope>
    <source>
        <strain evidence="2 3">Sanger_29</strain>
    </source>
</reference>
<dbReference type="Pfam" id="PF06961">
    <property type="entry name" value="DUF1294"/>
    <property type="match status" value="1"/>
</dbReference>
<dbReference type="Proteomes" id="UP001652338">
    <property type="component" value="Unassembled WGS sequence"/>
</dbReference>
<feature type="transmembrane region" description="Helical" evidence="1">
    <location>
        <begin position="39"/>
        <end position="59"/>
    </location>
</feature>
<protein>
    <submittedName>
        <fullName evidence="2">DUF1294 domain-containing protein</fullName>
    </submittedName>
</protein>
<comment type="caution">
    <text evidence="2">The sequence shown here is derived from an EMBL/GenBank/DDBJ whole genome shotgun (WGS) entry which is preliminary data.</text>
</comment>
<feature type="transmembrane region" description="Helical" evidence="1">
    <location>
        <begin position="109"/>
        <end position="127"/>
    </location>
</feature>
<feature type="transmembrane region" description="Helical" evidence="1">
    <location>
        <begin position="71"/>
        <end position="88"/>
    </location>
</feature>
<keyword evidence="3" id="KW-1185">Reference proteome</keyword>
<dbReference type="EMBL" id="JAOQKE010000027">
    <property type="protein sequence ID" value="MCU6726501.1"/>
    <property type="molecule type" value="Genomic_DNA"/>
</dbReference>
<organism evidence="2 3">
    <name type="scientific">Muricoprocola aceti</name>
    <dbReference type="NCBI Taxonomy" id="2981772"/>
    <lineage>
        <taxon>Bacteria</taxon>
        <taxon>Bacillati</taxon>
        <taxon>Bacillota</taxon>
        <taxon>Clostridia</taxon>
        <taxon>Lachnospirales</taxon>
        <taxon>Lachnospiraceae</taxon>
        <taxon>Muricoprocola</taxon>
    </lineage>
</organism>